<proteinExistence type="predicted"/>
<gene>
    <name evidence="1" type="ORF">J2X12_001364</name>
</gene>
<comment type="caution">
    <text evidence="1">The sequence shown here is derived from an EMBL/GenBank/DDBJ whole genome shotgun (WGS) entry which is preliminary data.</text>
</comment>
<reference evidence="1" key="1">
    <citation type="submission" date="2023-07" db="EMBL/GenBank/DDBJ databases">
        <title>Sorghum-associated microbial communities from plants grown in Nebraska, USA.</title>
        <authorList>
            <person name="Schachtman D."/>
        </authorList>
    </citation>
    <scope>NUCLEOTIDE SEQUENCE</scope>
    <source>
        <strain evidence="1">BE261</strain>
    </source>
</reference>
<dbReference type="RefSeq" id="WP_174180531.1">
    <property type="nucleotide sequence ID" value="NZ_JABTYH010000031.1"/>
</dbReference>
<dbReference type="EMBL" id="JAVDWN010000003">
    <property type="protein sequence ID" value="MDR7163351.1"/>
    <property type="molecule type" value="Genomic_DNA"/>
</dbReference>
<evidence type="ECO:0000313" key="1">
    <source>
        <dbReference type="EMBL" id="MDR7163351.1"/>
    </source>
</evidence>
<accession>A0AAW8N7D0</accession>
<evidence type="ECO:0000313" key="2">
    <source>
        <dbReference type="Proteomes" id="UP001262032"/>
    </source>
</evidence>
<name>A0AAW8N7D0_PSEOX</name>
<dbReference type="Proteomes" id="UP001262032">
    <property type="component" value="Unassembled WGS sequence"/>
</dbReference>
<sequence length="270" mass="27904">MAKRSNPAVRIAQETAHNAVFDADGKPKPGVHNMLLKAVEIQRPLVVAYIRRLQRKHPRATAAQLADILERDYLRAVTGGGALVGATAVVPGVGTVASLGLSAAATVGFLEATALYSTSLAELHGIRLTNPEKASTMVMAIMLGEEGTALLGTLSGQAAGREMSANKAWGNALSKSMAVPGFGSIRNRIQKAFLKNLLKRQGSALFGRALPFGIGAVVGGAGNLMMGRAVVSNAKEAFGPMPDTIPGELTAAAAAQDTPTLEGKTLGSQR</sequence>
<dbReference type="GeneID" id="97421750"/>
<evidence type="ECO:0008006" key="3">
    <source>
        <dbReference type="Google" id="ProtNLM"/>
    </source>
</evidence>
<organism evidence="1 2">
    <name type="scientific">Pseudarthrobacter oxydans</name>
    <name type="common">Arthrobacter oxydans</name>
    <dbReference type="NCBI Taxonomy" id="1671"/>
    <lineage>
        <taxon>Bacteria</taxon>
        <taxon>Bacillati</taxon>
        <taxon>Actinomycetota</taxon>
        <taxon>Actinomycetes</taxon>
        <taxon>Micrococcales</taxon>
        <taxon>Micrococcaceae</taxon>
        <taxon>Pseudarthrobacter</taxon>
    </lineage>
</organism>
<protein>
    <recommendedName>
        <fullName evidence="3">Di-and tripeptidase</fullName>
    </recommendedName>
</protein>
<dbReference type="AlphaFoldDB" id="A0AAW8N7D0"/>